<dbReference type="InterPro" id="IPR012337">
    <property type="entry name" value="RNaseH-like_sf"/>
</dbReference>
<dbReference type="GO" id="GO:0005634">
    <property type="term" value="C:nucleus"/>
    <property type="evidence" value="ECO:0007669"/>
    <property type="project" value="TreeGrafter"/>
</dbReference>
<dbReference type="PANTHER" id="PTHR46169:SF29">
    <property type="entry name" value="DNA REPLICATION-RELATED ELEMENT FACTOR, ISOFORM A"/>
    <property type="match status" value="1"/>
</dbReference>
<dbReference type="Proteomes" id="UP000694846">
    <property type="component" value="Unplaced"/>
</dbReference>
<sequence length="304" mass="35078">MYLEQEKENRNKPLEPVITLLIECKQLSVQNALPQIIQIHEENFNRIQNINTKLLNKITQFLEPFKKASDELEGDKRPTIQKVLGKRGLEFMDTKFKLAQEHEIAVFLFPKFKSLKMFSEIDKARIIGNVELKLLRIDLEEDNRHNNLQEMNNIPARNPSGNSTFLEWEDDENDIDQSKNYPKYKKEVEDYKNKYFEVQDDNILEFWKNQKHIFPLLSILAKQILAIPATSASSERSFSVTGRECLGAFATSAIIIEPSLTQEFLNLSLLKCDHTFEPAPTLLACCTVVVSFGGRDMPPWVTGE</sequence>
<dbReference type="GO" id="GO:0046983">
    <property type="term" value="F:protein dimerization activity"/>
    <property type="evidence" value="ECO:0007669"/>
    <property type="project" value="InterPro"/>
</dbReference>
<dbReference type="PANTHER" id="PTHR46169">
    <property type="entry name" value="DNA REPLICATION-RELATED ELEMENT FACTOR, ISOFORM A"/>
    <property type="match status" value="1"/>
</dbReference>
<accession>A0A8B8GQW8</accession>
<dbReference type="OrthoDB" id="6623356at2759"/>
<evidence type="ECO:0000313" key="2">
    <source>
        <dbReference type="Proteomes" id="UP000694846"/>
    </source>
</evidence>
<reference evidence="3" key="1">
    <citation type="submission" date="2025-08" db="UniProtKB">
        <authorList>
            <consortium name="RefSeq"/>
        </authorList>
    </citation>
    <scope>IDENTIFICATION</scope>
    <source>
        <tissue evidence="3">Whole body</tissue>
    </source>
</reference>
<dbReference type="GeneID" id="112694279"/>
<dbReference type="RefSeq" id="XP_025425488.1">
    <property type="nucleotide sequence ID" value="XM_025569703.1"/>
</dbReference>
<gene>
    <name evidence="3" type="primary">LOC112694279</name>
</gene>
<dbReference type="InterPro" id="IPR008906">
    <property type="entry name" value="HATC_C_dom"/>
</dbReference>
<dbReference type="AlphaFoldDB" id="A0A8B8GQW8"/>
<evidence type="ECO:0000313" key="3">
    <source>
        <dbReference type="RefSeq" id="XP_025425488.1"/>
    </source>
</evidence>
<dbReference type="GO" id="GO:0006357">
    <property type="term" value="P:regulation of transcription by RNA polymerase II"/>
    <property type="evidence" value="ECO:0007669"/>
    <property type="project" value="TreeGrafter"/>
</dbReference>
<feature type="domain" description="HAT C-terminal dimerisation" evidence="1">
    <location>
        <begin position="187"/>
        <end position="245"/>
    </location>
</feature>
<protein>
    <submittedName>
        <fullName evidence="3">Uncharacterized protein LOC112694279</fullName>
    </submittedName>
</protein>
<dbReference type="Pfam" id="PF05699">
    <property type="entry name" value="Dimer_Tnp_hAT"/>
    <property type="match status" value="1"/>
</dbReference>
<dbReference type="SUPFAM" id="SSF53098">
    <property type="entry name" value="Ribonuclease H-like"/>
    <property type="match status" value="1"/>
</dbReference>
<keyword evidence="2" id="KW-1185">Reference proteome</keyword>
<name>A0A8B8GQW8_9HEMI</name>
<proteinExistence type="predicted"/>
<evidence type="ECO:0000259" key="1">
    <source>
        <dbReference type="Pfam" id="PF05699"/>
    </source>
</evidence>
<dbReference type="InterPro" id="IPR052717">
    <property type="entry name" value="Vacuolar_transposase_reg"/>
</dbReference>
<organism evidence="2 3">
    <name type="scientific">Sipha flava</name>
    <name type="common">yellow sugarcane aphid</name>
    <dbReference type="NCBI Taxonomy" id="143950"/>
    <lineage>
        <taxon>Eukaryota</taxon>
        <taxon>Metazoa</taxon>
        <taxon>Ecdysozoa</taxon>
        <taxon>Arthropoda</taxon>
        <taxon>Hexapoda</taxon>
        <taxon>Insecta</taxon>
        <taxon>Pterygota</taxon>
        <taxon>Neoptera</taxon>
        <taxon>Paraneoptera</taxon>
        <taxon>Hemiptera</taxon>
        <taxon>Sternorrhyncha</taxon>
        <taxon>Aphidomorpha</taxon>
        <taxon>Aphidoidea</taxon>
        <taxon>Aphididae</taxon>
        <taxon>Sipha</taxon>
    </lineage>
</organism>